<dbReference type="InterPro" id="IPR011042">
    <property type="entry name" value="6-blade_b-propeller_TolB-like"/>
</dbReference>
<sequence length="380" mass="43345">MDSKHLDELNKEEGDITRSISDITQIIGNLDKVLDSNDVSLVSAYKSKNSEFRKLPPERIFSLPSFIPQKINKTQMNQQFGSLSTLIIKTKERGYTRDYRGYMDPPTNEALISEPKVIKGVYDSKGQQNLFTFSVSCKSDRRFWLCQNHKFMNLYNLEKNVQKSIPTKSGNDPWDIAVTTGGDLVYTDYNDRSVNIVKSSQIHTLIKLQGWIPHNICSTSSGDLLVIVESDDYEQTKVVRYSGSMEKTSIQFNDFGQPLYSSGITKYITENRNQDICVTDLDVHAVVVVNQAGKLRFTYTGPPSTNMEIFHPFGITTDSQCRILIADRYNNLIHIVNKDGQFLRLISNCDLERPMDLCVDTKDNLFVTDAFTVKKIQYYV</sequence>
<dbReference type="PANTHER" id="PTHR24104">
    <property type="entry name" value="E3 UBIQUITIN-PROTEIN LIGASE NHLRC1-RELATED"/>
    <property type="match status" value="1"/>
</dbReference>
<dbReference type="GO" id="GO:0008270">
    <property type="term" value="F:zinc ion binding"/>
    <property type="evidence" value="ECO:0007669"/>
    <property type="project" value="UniProtKB-KW"/>
</dbReference>
<dbReference type="InParanoid" id="K1QYH0"/>
<evidence type="ECO:0000313" key="1">
    <source>
        <dbReference type="EMBL" id="EKC38743.1"/>
    </source>
</evidence>
<proteinExistence type="predicted"/>
<dbReference type="GO" id="GO:0061630">
    <property type="term" value="F:ubiquitin protein ligase activity"/>
    <property type="evidence" value="ECO:0007669"/>
    <property type="project" value="TreeGrafter"/>
</dbReference>
<dbReference type="HOGENOM" id="CLU_007742_5_0_1"/>
<dbReference type="InterPro" id="IPR050952">
    <property type="entry name" value="TRIM-NHL_E3_ligases"/>
</dbReference>
<dbReference type="Gene3D" id="2.120.10.30">
    <property type="entry name" value="TolB, C-terminal domain"/>
    <property type="match status" value="1"/>
</dbReference>
<organism evidence="1">
    <name type="scientific">Magallana gigas</name>
    <name type="common">Pacific oyster</name>
    <name type="synonym">Crassostrea gigas</name>
    <dbReference type="NCBI Taxonomy" id="29159"/>
    <lineage>
        <taxon>Eukaryota</taxon>
        <taxon>Metazoa</taxon>
        <taxon>Spiralia</taxon>
        <taxon>Lophotrochozoa</taxon>
        <taxon>Mollusca</taxon>
        <taxon>Bivalvia</taxon>
        <taxon>Autobranchia</taxon>
        <taxon>Pteriomorphia</taxon>
        <taxon>Ostreida</taxon>
        <taxon>Ostreoidea</taxon>
        <taxon>Ostreidae</taxon>
        <taxon>Magallana</taxon>
    </lineage>
</organism>
<reference evidence="1" key="1">
    <citation type="journal article" date="2012" name="Nature">
        <title>The oyster genome reveals stress adaptation and complexity of shell formation.</title>
        <authorList>
            <person name="Zhang G."/>
            <person name="Fang X."/>
            <person name="Guo X."/>
            <person name="Li L."/>
            <person name="Luo R."/>
            <person name="Xu F."/>
            <person name="Yang P."/>
            <person name="Zhang L."/>
            <person name="Wang X."/>
            <person name="Qi H."/>
            <person name="Xiong Z."/>
            <person name="Que H."/>
            <person name="Xie Y."/>
            <person name="Holland P.W."/>
            <person name="Paps J."/>
            <person name="Zhu Y."/>
            <person name="Wu F."/>
            <person name="Chen Y."/>
            <person name="Wang J."/>
            <person name="Peng C."/>
            <person name="Meng J."/>
            <person name="Yang L."/>
            <person name="Liu J."/>
            <person name="Wen B."/>
            <person name="Zhang N."/>
            <person name="Huang Z."/>
            <person name="Zhu Q."/>
            <person name="Feng Y."/>
            <person name="Mount A."/>
            <person name="Hedgecock D."/>
            <person name="Xu Z."/>
            <person name="Liu Y."/>
            <person name="Domazet-Loso T."/>
            <person name="Du Y."/>
            <person name="Sun X."/>
            <person name="Zhang S."/>
            <person name="Liu B."/>
            <person name="Cheng P."/>
            <person name="Jiang X."/>
            <person name="Li J."/>
            <person name="Fan D."/>
            <person name="Wang W."/>
            <person name="Fu W."/>
            <person name="Wang T."/>
            <person name="Wang B."/>
            <person name="Zhang J."/>
            <person name="Peng Z."/>
            <person name="Li Y."/>
            <person name="Li N."/>
            <person name="Wang J."/>
            <person name="Chen M."/>
            <person name="He Y."/>
            <person name="Tan F."/>
            <person name="Song X."/>
            <person name="Zheng Q."/>
            <person name="Huang R."/>
            <person name="Yang H."/>
            <person name="Du X."/>
            <person name="Chen L."/>
            <person name="Yang M."/>
            <person name="Gaffney P.M."/>
            <person name="Wang S."/>
            <person name="Luo L."/>
            <person name="She Z."/>
            <person name="Ming Y."/>
            <person name="Huang W."/>
            <person name="Zhang S."/>
            <person name="Huang B."/>
            <person name="Zhang Y."/>
            <person name="Qu T."/>
            <person name="Ni P."/>
            <person name="Miao G."/>
            <person name="Wang J."/>
            <person name="Wang Q."/>
            <person name="Steinberg C.E."/>
            <person name="Wang H."/>
            <person name="Li N."/>
            <person name="Qian L."/>
            <person name="Zhang G."/>
            <person name="Li Y."/>
            <person name="Yang H."/>
            <person name="Liu X."/>
            <person name="Wang J."/>
            <person name="Yin Y."/>
            <person name="Wang J."/>
        </authorList>
    </citation>
    <scope>NUCLEOTIDE SEQUENCE [LARGE SCALE GENOMIC DNA]</scope>
    <source>
        <strain evidence="1">05x7-T-G4-1.051#20</strain>
    </source>
</reference>
<dbReference type="SUPFAM" id="SSF101898">
    <property type="entry name" value="NHL repeat"/>
    <property type="match status" value="1"/>
</dbReference>
<dbReference type="EMBL" id="JH817704">
    <property type="protein sequence ID" value="EKC38743.1"/>
    <property type="molecule type" value="Genomic_DNA"/>
</dbReference>
<name>K1QYH0_MAGGI</name>
<dbReference type="GO" id="GO:0000209">
    <property type="term" value="P:protein polyubiquitination"/>
    <property type="evidence" value="ECO:0007669"/>
    <property type="project" value="TreeGrafter"/>
</dbReference>
<gene>
    <name evidence="1" type="ORF">CGI_10020415</name>
</gene>
<dbReference type="PANTHER" id="PTHR24104:SF25">
    <property type="entry name" value="PROTEIN LIN-41"/>
    <property type="match status" value="1"/>
</dbReference>
<protein>
    <submittedName>
        <fullName evidence="1">Tripartite motif-containing protein 2</fullName>
    </submittedName>
</protein>
<dbReference type="AlphaFoldDB" id="K1QYH0"/>
<dbReference type="GO" id="GO:0043161">
    <property type="term" value="P:proteasome-mediated ubiquitin-dependent protein catabolic process"/>
    <property type="evidence" value="ECO:0007669"/>
    <property type="project" value="TreeGrafter"/>
</dbReference>
<accession>K1QYH0</accession>